<dbReference type="Proteomes" id="UP000663908">
    <property type="component" value="Chromosome"/>
</dbReference>
<gene>
    <name evidence="3" type="ORF">S1361_21845</name>
</gene>
<feature type="compositionally biased region" description="Polar residues" evidence="1">
    <location>
        <begin position="227"/>
        <end position="236"/>
    </location>
</feature>
<dbReference type="Gene3D" id="3.30.70.1900">
    <property type="match status" value="1"/>
</dbReference>
<sequence length="265" mass="28765">MPVALTLSLRTVRAWKPDTRQLHGLACALFEGPGSDHTSPVKTFTVQQPTAHAPTTLHLRTSWYGTGDIPATAVESRVLRLGNTRCHVTRTHQRTEPYATLAAAPPTTRATLTFHSPTYFTRSGEPDLTPDPALILGSHRRSWNSAVGDDSPLRIPDDTWHDLQRALRIQEVTITTARRDSGYAYPRPGFTGAITLRLARDASPQTQRLFAALVRFAPYAGTGASTTHGFGATTTRLPGRRRTDGAPQATAGIRGTGSRTEGAHE</sequence>
<protein>
    <recommendedName>
        <fullName evidence="2">CRISPR-associated protein Cas6 C-terminal domain-containing protein</fullName>
    </recommendedName>
</protein>
<dbReference type="InterPro" id="IPR019267">
    <property type="entry name" value="CRISPR-assoc_Cas6_C"/>
</dbReference>
<reference evidence="3 4" key="1">
    <citation type="submission" date="2021-03" db="EMBL/GenBank/DDBJ databases">
        <title>Complete genome sequence of Streptomyces cyanogenus S136, producer of anticancer angucycline landomycin A.</title>
        <authorList>
            <person name="Hrab P."/>
            <person name="Ruckert C."/>
            <person name="Busche T."/>
            <person name="Ostash I."/>
            <person name="Kalinowski J."/>
            <person name="Fedorenko V."/>
            <person name="Yushchuk O."/>
            <person name="Ostash B."/>
        </authorList>
    </citation>
    <scope>NUCLEOTIDE SEQUENCE [LARGE SCALE GENOMIC DNA]</scope>
    <source>
        <strain evidence="3 4">S136</strain>
    </source>
</reference>
<dbReference type="RefSeq" id="WP_208033501.1">
    <property type="nucleotide sequence ID" value="NZ_CP071839.1"/>
</dbReference>
<evidence type="ECO:0000313" key="4">
    <source>
        <dbReference type="Proteomes" id="UP000663908"/>
    </source>
</evidence>
<evidence type="ECO:0000313" key="3">
    <source>
        <dbReference type="EMBL" id="QTD99994.1"/>
    </source>
</evidence>
<proteinExistence type="predicted"/>
<dbReference type="Pfam" id="PF10040">
    <property type="entry name" value="CRISPR_Cas6"/>
    <property type="match status" value="1"/>
</dbReference>
<feature type="domain" description="CRISPR-associated protein Cas6 C-terminal" evidence="2">
    <location>
        <begin position="112"/>
        <end position="232"/>
    </location>
</feature>
<keyword evidence="4" id="KW-1185">Reference proteome</keyword>
<dbReference type="EMBL" id="CP071839">
    <property type="protein sequence ID" value="QTD99994.1"/>
    <property type="molecule type" value="Genomic_DNA"/>
</dbReference>
<evidence type="ECO:0000256" key="1">
    <source>
        <dbReference type="SAM" id="MobiDB-lite"/>
    </source>
</evidence>
<feature type="region of interest" description="Disordered" evidence="1">
    <location>
        <begin position="227"/>
        <end position="265"/>
    </location>
</feature>
<accession>A0ABX7TTD2</accession>
<organism evidence="3 4">
    <name type="scientific">Streptomyces cyanogenus</name>
    <dbReference type="NCBI Taxonomy" id="80860"/>
    <lineage>
        <taxon>Bacteria</taxon>
        <taxon>Bacillati</taxon>
        <taxon>Actinomycetota</taxon>
        <taxon>Actinomycetes</taxon>
        <taxon>Kitasatosporales</taxon>
        <taxon>Streptomycetaceae</taxon>
        <taxon>Streptomyces</taxon>
    </lineage>
</organism>
<dbReference type="CDD" id="cd21141">
    <property type="entry name" value="Cas6_III-like"/>
    <property type="match status" value="1"/>
</dbReference>
<evidence type="ECO:0000259" key="2">
    <source>
        <dbReference type="Pfam" id="PF10040"/>
    </source>
</evidence>
<name>A0ABX7TTD2_STRCY</name>